<proteinExistence type="predicted"/>
<dbReference type="Pfam" id="PF07704">
    <property type="entry name" value="PSK_trans_fac"/>
    <property type="match status" value="1"/>
</dbReference>
<dbReference type="InterPro" id="IPR011660">
    <property type="entry name" value="VapB-like"/>
</dbReference>
<evidence type="ECO:0000256" key="1">
    <source>
        <dbReference type="ARBA" id="ARBA00022649"/>
    </source>
</evidence>
<dbReference type="Proteomes" id="UP001300496">
    <property type="component" value="Unassembled WGS sequence"/>
</dbReference>
<name>A0ABT2PFB0_9MICO</name>
<keyword evidence="1" id="KW-1277">Toxin-antitoxin system</keyword>
<organism evidence="2 3">
    <name type="scientific">Microbacterium memoriense</name>
    <dbReference type="NCBI Taxonomy" id="2978350"/>
    <lineage>
        <taxon>Bacteria</taxon>
        <taxon>Bacillati</taxon>
        <taxon>Actinomycetota</taxon>
        <taxon>Actinomycetes</taxon>
        <taxon>Micrococcales</taxon>
        <taxon>Microbacteriaceae</taxon>
        <taxon>Microbacterium</taxon>
    </lineage>
</organism>
<dbReference type="EMBL" id="JAODOR010000010">
    <property type="protein sequence ID" value="MCT9002489.1"/>
    <property type="molecule type" value="Genomic_DNA"/>
</dbReference>
<sequence>MGLNIKNERTVALVTELAALTGASKTSAIEDAVRRRVDELAGDGELTASVAARRRTADRLLEGIRASIAGTPGTWREYERTELYDERGVPR</sequence>
<accession>A0ABT2PFB0</accession>
<evidence type="ECO:0000313" key="3">
    <source>
        <dbReference type="Proteomes" id="UP001300496"/>
    </source>
</evidence>
<protein>
    <submittedName>
        <fullName evidence="2">Type II toxin-antitoxin system VapB family antitoxin</fullName>
    </submittedName>
</protein>
<gene>
    <name evidence="2" type="ORF">N4R40_08950</name>
</gene>
<reference evidence="2 3" key="1">
    <citation type="journal article" date="2024" name="Int. J. Syst. Evol. Microbiol.">
        <title>Microbacterium memoriense sp. nov., a member of the Actinomycetota from marine beach sediment of the north coast of Portugal.</title>
        <authorList>
            <person name="Santos J.D.N.D."/>
            <person name="Klimek D."/>
            <person name="Calusinska M."/>
            <person name="Lobo-da-Cunha A."/>
            <person name="Catita J."/>
            <person name="Goncalves H."/>
            <person name="Gonzalez I."/>
            <person name="Lage O.M."/>
        </authorList>
    </citation>
    <scope>NUCLEOTIDE SEQUENCE [LARGE SCALE GENOMIC DNA]</scope>
    <source>
        <strain evidence="2 3">PMIC_1C1B</strain>
    </source>
</reference>
<evidence type="ECO:0000313" key="2">
    <source>
        <dbReference type="EMBL" id="MCT9002489.1"/>
    </source>
</evidence>
<dbReference type="RefSeq" id="WP_261607019.1">
    <property type="nucleotide sequence ID" value="NZ_JAODOR010000010.1"/>
</dbReference>
<keyword evidence="3" id="KW-1185">Reference proteome</keyword>
<comment type="caution">
    <text evidence="2">The sequence shown here is derived from an EMBL/GenBank/DDBJ whole genome shotgun (WGS) entry which is preliminary data.</text>
</comment>